<protein>
    <submittedName>
        <fullName evidence="6">Delta 4, 5-alpha steroid dehydrogenase</fullName>
    </submittedName>
</protein>
<dbReference type="SUPFAM" id="SSF56425">
    <property type="entry name" value="Succinate dehydrogenase/fumarate reductase flavoprotein, catalytic domain"/>
    <property type="match status" value="1"/>
</dbReference>
<evidence type="ECO:0000256" key="4">
    <source>
        <dbReference type="ARBA" id="ARBA00023002"/>
    </source>
</evidence>
<dbReference type="SUPFAM" id="SSF51905">
    <property type="entry name" value="FAD/NAD(P)-binding domain"/>
    <property type="match status" value="1"/>
</dbReference>
<feature type="domain" description="FAD-dependent oxidoreductase 2 FAD-binding" evidence="5">
    <location>
        <begin position="26"/>
        <end position="514"/>
    </location>
</feature>
<keyword evidence="4" id="KW-0560">Oxidoreductase</keyword>
<dbReference type="PANTHER" id="PTHR43400:SF10">
    <property type="entry name" value="3-OXOSTEROID 1-DEHYDROGENASE"/>
    <property type="match status" value="1"/>
</dbReference>
<gene>
    <name evidence="6" type="ORF">GV64_09955</name>
</gene>
<dbReference type="EMBL" id="JOJP01000001">
    <property type="protein sequence ID" value="KEI71025.1"/>
    <property type="molecule type" value="Genomic_DNA"/>
</dbReference>
<dbReference type="RefSeq" id="WP_020585088.1">
    <property type="nucleotide sequence ID" value="NZ_JOJP01000001.1"/>
</dbReference>
<dbReference type="PANTHER" id="PTHR43400">
    <property type="entry name" value="FUMARATE REDUCTASE"/>
    <property type="match status" value="1"/>
</dbReference>
<dbReference type="InterPro" id="IPR050315">
    <property type="entry name" value="FAD-oxidoreductase_2"/>
</dbReference>
<evidence type="ECO:0000313" key="7">
    <source>
        <dbReference type="Proteomes" id="UP000027997"/>
    </source>
</evidence>
<dbReference type="AlphaFoldDB" id="A0A081KA49"/>
<dbReference type="eggNOG" id="COG1053">
    <property type="taxonomic scope" value="Bacteria"/>
</dbReference>
<keyword evidence="3" id="KW-0274">FAD</keyword>
<dbReference type="NCBIfam" id="NF005511">
    <property type="entry name" value="PRK07121.1-4"/>
    <property type="match status" value="1"/>
</dbReference>
<comment type="caution">
    <text evidence="6">The sequence shown here is derived from an EMBL/GenBank/DDBJ whole genome shotgun (WGS) entry which is preliminary data.</text>
</comment>
<dbReference type="Proteomes" id="UP000027997">
    <property type="component" value="Unassembled WGS sequence"/>
</dbReference>
<evidence type="ECO:0000259" key="5">
    <source>
        <dbReference type="Pfam" id="PF00890"/>
    </source>
</evidence>
<dbReference type="Pfam" id="PF00890">
    <property type="entry name" value="FAD_binding_2"/>
    <property type="match status" value="1"/>
</dbReference>
<organism evidence="6 7">
    <name type="scientific">Endozoicomonas elysicola</name>
    <dbReference type="NCBI Taxonomy" id="305900"/>
    <lineage>
        <taxon>Bacteria</taxon>
        <taxon>Pseudomonadati</taxon>
        <taxon>Pseudomonadota</taxon>
        <taxon>Gammaproteobacteria</taxon>
        <taxon>Oceanospirillales</taxon>
        <taxon>Endozoicomonadaceae</taxon>
        <taxon>Endozoicomonas</taxon>
    </lineage>
</organism>
<keyword evidence="7" id="KW-1185">Reference proteome</keyword>
<evidence type="ECO:0000313" key="6">
    <source>
        <dbReference type="EMBL" id="KEI71025.1"/>
    </source>
</evidence>
<dbReference type="InterPro" id="IPR027477">
    <property type="entry name" value="Succ_DH/fumarate_Rdtase_cat_sf"/>
</dbReference>
<comment type="cofactor">
    <cofactor evidence="1">
        <name>FAD</name>
        <dbReference type="ChEBI" id="CHEBI:57692"/>
    </cofactor>
</comment>
<accession>A0A081KA49</accession>
<keyword evidence="2" id="KW-0285">Flavoprotein</keyword>
<dbReference type="InterPro" id="IPR003953">
    <property type="entry name" value="FAD-dep_OxRdtase_2_FAD-bd"/>
</dbReference>
<sequence length="566" mass="61114">MSRPSEERNALKVESADQIQWHDERDVVVVGFGGSGVAAALEARYHRVSVLALDRFFGGGATARSGGVVYSGGGTEFQKAEGFDDTPEEMFNYLRQETGDAVKEETLKRFCDQSATNLRWLQSHNVEFSGQIPPVKTSYPSDKYYLYYSGNEAVGSYAKHAKPAPRGHRAKGPGLSGASLFAPLKASALARGVELQVQSDVRRLVCDESGSVLGVEVRRLMPGTKAARNHKRWSNLATAIHNYSPKLAFKVRGKVRALEESAGVVQYIRARKGVVLTAGGFIFNREMVKQYGPKYQEGLSLGTTGCDGSGIQMGMGADAAIDRMDKLSAWRFINPPLAWAQGIVVNDHGERYCNEEVYGAKLGYEMVEHHNGRATLILNKDLFKQAFNQVLPGKIWFFQTAPALMSMYLNCKKASSIAELAKKIKVPEGALAATIQSYTDAAKGLAEDELGKSSGFLAPLDQGPWYAMDISFNSSVFPCPMITLGGLKVNEETGQVLDQKGDGISGLYSAGRNAIGVASNLYVSGLSIADCIFSGRRAGSSVARVGEKLVNTAEQSASKEAVNEAG</sequence>
<name>A0A081KA49_9GAMM</name>
<dbReference type="Gene3D" id="3.90.700.10">
    <property type="entry name" value="Succinate dehydrogenase/fumarate reductase flavoprotein, catalytic domain"/>
    <property type="match status" value="1"/>
</dbReference>
<evidence type="ECO:0000256" key="3">
    <source>
        <dbReference type="ARBA" id="ARBA00022827"/>
    </source>
</evidence>
<dbReference type="STRING" id="305900.GV64_09955"/>
<evidence type="ECO:0000256" key="2">
    <source>
        <dbReference type="ARBA" id="ARBA00022630"/>
    </source>
</evidence>
<dbReference type="GO" id="GO:0008202">
    <property type="term" value="P:steroid metabolic process"/>
    <property type="evidence" value="ECO:0007669"/>
    <property type="project" value="UniProtKB-ARBA"/>
</dbReference>
<dbReference type="Gene3D" id="3.50.50.60">
    <property type="entry name" value="FAD/NAD(P)-binding domain"/>
    <property type="match status" value="2"/>
</dbReference>
<dbReference type="InterPro" id="IPR036188">
    <property type="entry name" value="FAD/NAD-bd_sf"/>
</dbReference>
<evidence type="ECO:0000256" key="1">
    <source>
        <dbReference type="ARBA" id="ARBA00001974"/>
    </source>
</evidence>
<dbReference type="GO" id="GO:0016491">
    <property type="term" value="F:oxidoreductase activity"/>
    <property type="evidence" value="ECO:0007669"/>
    <property type="project" value="UniProtKB-KW"/>
</dbReference>
<proteinExistence type="predicted"/>
<reference evidence="6 7" key="1">
    <citation type="submission" date="2014-06" db="EMBL/GenBank/DDBJ databases">
        <title>Whole Genome Sequences of Three Symbiotic Endozoicomonas Bacteria.</title>
        <authorList>
            <person name="Neave M.J."/>
            <person name="Apprill A."/>
            <person name="Voolstra C.R."/>
        </authorList>
    </citation>
    <scope>NUCLEOTIDE SEQUENCE [LARGE SCALE GENOMIC DNA]</scope>
    <source>
        <strain evidence="6 7">DSM 22380</strain>
    </source>
</reference>